<evidence type="ECO:0000259" key="3">
    <source>
        <dbReference type="Pfam" id="PF13193"/>
    </source>
</evidence>
<dbReference type="InterPro" id="IPR000873">
    <property type="entry name" value="AMP-dep_synth/lig_dom"/>
</dbReference>
<reference evidence="5" key="1">
    <citation type="journal article" date="2019" name="Int. J. Syst. Evol. Microbiol.">
        <title>The Global Catalogue of Microorganisms (GCM) 10K type strain sequencing project: providing services to taxonomists for standard genome sequencing and annotation.</title>
        <authorList>
            <consortium name="The Broad Institute Genomics Platform"/>
            <consortium name="The Broad Institute Genome Sequencing Center for Infectious Disease"/>
            <person name="Wu L."/>
            <person name="Ma J."/>
        </authorList>
    </citation>
    <scope>NUCLEOTIDE SEQUENCE [LARGE SCALE GENOMIC DNA]</scope>
    <source>
        <strain evidence="5">KCTC 32255</strain>
    </source>
</reference>
<sequence>MAARFNIASYFIDRHLIEGAGGRTALLHHEGSTSYADLAALVNRAGNVLLDLGVARGDRVLLILSDSVEFVACWYAAQKIGAVTAEGYTFLPAKDYAHFLSYTEADVVIVDTVALAAVREACSLGRTPKHLLVLGTDDTELRAGQGANELPLSTALAQASDQLDPAPTTVDDVAIWKFTTGSTGAPKACVHTAGAPLASYETYAKSVLGIRSDDRVIAVPKLFFGYARDLVALYPFAVGAAGILFPERSTPELLFELIARHRATILVNVPTMMSAMLASPALADADLSSLRLCTSAGEALPADLLRAWQNRIGVDVIDGVGSSEAYHIYLSQRPGEATPGDVGTPVPGYRARVVDDDGNEVPTGQVGVLEVSGPTIAREYYRDPVKSAHTFRGDTVHTGDLFSVDDRGHYHHHGRADDLLKVGGIWVAPSEIEHCLIGHQDVVECGVIGHAEEGLVRPRAYVVLREGASTTEDELISYAQERLAGHKRPRDVRFVEELPRTSNGKLDRRALTAFEETS</sequence>
<dbReference type="Proteomes" id="UP001596337">
    <property type="component" value="Unassembled WGS sequence"/>
</dbReference>
<dbReference type="PANTHER" id="PTHR43352:SF1">
    <property type="entry name" value="ANTHRANILATE--COA LIGASE"/>
    <property type="match status" value="1"/>
</dbReference>
<feature type="domain" description="AMP-binding enzyme C-terminal" evidence="3">
    <location>
        <begin position="431"/>
        <end position="505"/>
    </location>
</feature>
<evidence type="ECO:0000259" key="2">
    <source>
        <dbReference type="Pfam" id="PF00501"/>
    </source>
</evidence>
<dbReference type="EMBL" id="JBHSXX010000001">
    <property type="protein sequence ID" value="MFC6868587.1"/>
    <property type="molecule type" value="Genomic_DNA"/>
</dbReference>
<comment type="caution">
    <text evidence="4">The sequence shown here is derived from an EMBL/GenBank/DDBJ whole genome shotgun (WGS) entry which is preliminary data.</text>
</comment>
<dbReference type="Gene3D" id="3.40.50.12780">
    <property type="entry name" value="N-terminal domain of ligase-like"/>
    <property type="match status" value="1"/>
</dbReference>
<accession>A0ABW2BZX4</accession>
<dbReference type="InterPro" id="IPR025110">
    <property type="entry name" value="AMP-bd_C"/>
</dbReference>
<dbReference type="Pfam" id="PF13193">
    <property type="entry name" value="AMP-binding_C"/>
    <property type="match status" value="1"/>
</dbReference>
<dbReference type="Pfam" id="PF00501">
    <property type="entry name" value="AMP-binding"/>
    <property type="match status" value="1"/>
</dbReference>
<name>A0ABW2BZX4_9PSEU</name>
<dbReference type="InterPro" id="IPR011957">
    <property type="entry name" value="Benz_CoA_lig"/>
</dbReference>
<dbReference type="NCBIfam" id="TIGR02262">
    <property type="entry name" value="benz_CoA_lig"/>
    <property type="match status" value="1"/>
</dbReference>
<dbReference type="Gene3D" id="3.30.300.30">
    <property type="match status" value="1"/>
</dbReference>
<dbReference type="InterPro" id="IPR042099">
    <property type="entry name" value="ANL_N_sf"/>
</dbReference>
<keyword evidence="5" id="KW-1185">Reference proteome</keyword>
<dbReference type="GO" id="GO:0016874">
    <property type="term" value="F:ligase activity"/>
    <property type="evidence" value="ECO:0007669"/>
    <property type="project" value="UniProtKB-KW"/>
</dbReference>
<keyword evidence="1 4" id="KW-0436">Ligase</keyword>
<organism evidence="4 5">
    <name type="scientific">Haloechinothrix salitolerans</name>
    <dbReference type="NCBI Taxonomy" id="926830"/>
    <lineage>
        <taxon>Bacteria</taxon>
        <taxon>Bacillati</taxon>
        <taxon>Actinomycetota</taxon>
        <taxon>Actinomycetes</taxon>
        <taxon>Pseudonocardiales</taxon>
        <taxon>Pseudonocardiaceae</taxon>
        <taxon>Haloechinothrix</taxon>
    </lineage>
</organism>
<gene>
    <name evidence="4" type="ORF">ACFQGD_15720</name>
</gene>
<evidence type="ECO:0000256" key="1">
    <source>
        <dbReference type="ARBA" id="ARBA00022598"/>
    </source>
</evidence>
<dbReference type="InterPro" id="IPR045851">
    <property type="entry name" value="AMP-bd_C_sf"/>
</dbReference>
<dbReference type="PANTHER" id="PTHR43352">
    <property type="entry name" value="ACETYL-COA SYNTHETASE"/>
    <property type="match status" value="1"/>
</dbReference>
<evidence type="ECO:0000313" key="4">
    <source>
        <dbReference type="EMBL" id="MFC6868587.1"/>
    </source>
</evidence>
<feature type="domain" description="AMP-dependent synthetase/ligase" evidence="2">
    <location>
        <begin position="20"/>
        <end position="381"/>
    </location>
</feature>
<evidence type="ECO:0000313" key="5">
    <source>
        <dbReference type="Proteomes" id="UP001596337"/>
    </source>
</evidence>
<proteinExistence type="predicted"/>
<dbReference type="SUPFAM" id="SSF56801">
    <property type="entry name" value="Acetyl-CoA synthetase-like"/>
    <property type="match status" value="1"/>
</dbReference>
<protein>
    <submittedName>
        <fullName evidence="4">Benzoate-CoA ligase family protein</fullName>
    </submittedName>
</protein>
<dbReference type="RefSeq" id="WP_345390394.1">
    <property type="nucleotide sequence ID" value="NZ_BAABLA010000005.1"/>
</dbReference>